<gene>
    <name evidence="2" type="ORF">As57867_012539</name>
</gene>
<dbReference type="AlphaFoldDB" id="A0A6A4YKX6"/>
<keyword evidence="1" id="KW-0472">Membrane</keyword>
<accession>A0A6A4YKX6</accession>
<organism evidence="2">
    <name type="scientific">Aphanomyces stellatus</name>
    <dbReference type="NCBI Taxonomy" id="120398"/>
    <lineage>
        <taxon>Eukaryota</taxon>
        <taxon>Sar</taxon>
        <taxon>Stramenopiles</taxon>
        <taxon>Oomycota</taxon>
        <taxon>Saprolegniomycetes</taxon>
        <taxon>Saprolegniales</taxon>
        <taxon>Verrucalvaceae</taxon>
        <taxon>Aphanomyces</taxon>
    </lineage>
</organism>
<keyword evidence="1" id="KW-1133">Transmembrane helix</keyword>
<sequence length="977" mass="108468">MAKVQPRATIEPLLTSGTAASFARHRITVVSGLLYLGGTLVSSGIYLVQVRPSVSNDYWWPGFNTSGVQTFLADIFNAELVLTPNGTLPLLSGLYRLKSYASPTTTIEWSASYGRQLLLEPISLVDAITAIRFYSFDMNQNPCLAYCWLDLNRTFEMAHTAKRQARCTNVELHNGAVYMELVIRNSPYGCLTTSTWASAIESTILAPLRRIPKGHDWLVAYDQRTIFTISDEVVYWSSHGIQYWLNNMQNLYHDGIDDSIHIQNALGYTQSIGTKKVSLSLRGVGSWSTLLANIGVFNDLVSCQYLGCSLIRQANNSVDALGLSWVDDILVPGVSPGITLVQQVIGPFTAIDIKWVVKPSSLLRFVQLWRAQLYQTLTTQTGFEGTVATVDPVPMHWMQGGTQFYGGNPMCPYGTPQPYVQPSFGYYDDCGSQIPHTIDLSGFSILFSMLWMPSSVSVPNICAMCDTTVRACTQALLQSQRFKPTGNILAPASMTTLVQDAVALNICFMQMATRNGIDFVLTQPLIDARYNDPWTFYGWVMIYDWLVGAREVYRFDGDESSVTLMSQTAPTVTMAANPLELPQHACTYIWYITVYVTFVLCGVGVLALLYALVVKLDFDGRNLFQVNRVVGSTWIGRPVLFLRSMTALIVLSTSSVEFTNRNGFAALLLAPRSFWLSALFAGEATWLNYIIQDILLPLAKGTSKYSFVSPLVTWIALVSWDQSAPIEASATAQSNCTISYLGLIVGCESGLVSIGSWPRLVNLMWLCLGLSVVPFCFAQFHRWFRGVRDARIESPSYVSAAAKAYFVSSGDLDSVASVMAGLLCVSDVQFDIKLWQHFEKVRNGPMNTGPSLPRPQLPIPDESRFRRVVRVGIMLLGFMYMIATLVGSYTFLNLTQDTMANDFWWEGFNSTDHQTFLASWFNTQLQTTNSLAATQLDNSQYSDPLQLYINKTATIDVRPLYAAHIQSESNTLTAVVA</sequence>
<evidence type="ECO:0000256" key="1">
    <source>
        <dbReference type="SAM" id="Phobius"/>
    </source>
</evidence>
<name>A0A6A4YKX6_9STRA</name>
<dbReference type="EMBL" id="VJMH01005378">
    <property type="protein sequence ID" value="KAF0696680.1"/>
    <property type="molecule type" value="Genomic_DNA"/>
</dbReference>
<reference evidence="2" key="1">
    <citation type="submission" date="2019-06" db="EMBL/GenBank/DDBJ databases">
        <title>Genomics analysis of Aphanomyces spp. identifies a new class of oomycete effector associated with host adaptation.</title>
        <authorList>
            <person name="Gaulin E."/>
        </authorList>
    </citation>
    <scope>NUCLEOTIDE SEQUENCE</scope>
    <source>
        <strain evidence="2">CBS 578.67</strain>
    </source>
</reference>
<feature type="transmembrane region" description="Helical" evidence="1">
    <location>
        <begin position="588"/>
        <end position="613"/>
    </location>
</feature>
<feature type="non-terminal residue" evidence="2">
    <location>
        <position position="977"/>
    </location>
</feature>
<comment type="caution">
    <text evidence="2">The sequence shown here is derived from an EMBL/GenBank/DDBJ whole genome shotgun (WGS) entry which is preliminary data.</text>
</comment>
<feature type="transmembrane region" description="Helical" evidence="1">
    <location>
        <begin position="763"/>
        <end position="784"/>
    </location>
</feature>
<feature type="transmembrane region" description="Helical" evidence="1">
    <location>
        <begin position="871"/>
        <end position="892"/>
    </location>
</feature>
<proteinExistence type="predicted"/>
<evidence type="ECO:0000313" key="2">
    <source>
        <dbReference type="EMBL" id="KAF0696680.1"/>
    </source>
</evidence>
<keyword evidence="1" id="KW-0812">Transmembrane</keyword>
<protein>
    <submittedName>
        <fullName evidence="2">Uncharacterized protein</fullName>
    </submittedName>
</protein>